<feature type="non-terminal residue" evidence="1">
    <location>
        <position position="1"/>
    </location>
</feature>
<reference evidence="1" key="1">
    <citation type="journal article" date="2015" name="Nature">
        <title>Complex archaea that bridge the gap between prokaryotes and eukaryotes.</title>
        <authorList>
            <person name="Spang A."/>
            <person name="Saw J.H."/>
            <person name="Jorgensen S.L."/>
            <person name="Zaremba-Niedzwiedzka K."/>
            <person name="Martijn J."/>
            <person name="Lind A.E."/>
            <person name="van Eijk R."/>
            <person name="Schleper C."/>
            <person name="Guy L."/>
            <person name="Ettema T.J."/>
        </authorList>
    </citation>
    <scope>NUCLEOTIDE SEQUENCE</scope>
</reference>
<proteinExistence type="predicted"/>
<protein>
    <submittedName>
        <fullName evidence="1">Uncharacterized protein</fullName>
    </submittedName>
</protein>
<gene>
    <name evidence="1" type="ORF">LCGC14_2295070</name>
</gene>
<accession>A0A0F9FK92</accession>
<sequence>PRLTVSTVLIGGEWTSLEGRETMDYTAIDHEASSFVLTARKSGTRFFVSEEGLATDIPGNARRFRYLDHAEGEALEANNDNRWTGFTWSVVTVPGAYNLKAAELQG</sequence>
<dbReference type="AlphaFoldDB" id="A0A0F9FK92"/>
<name>A0A0F9FK92_9ZZZZ</name>
<comment type="caution">
    <text evidence="1">The sequence shown here is derived from an EMBL/GenBank/DDBJ whole genome shotgun (WGS) entry which is preliminary data.</text>
</comment>
<organism evidence="1">
    <name type="scientific">marine sediment metagenome</name>
    <dbReference type="NCBI Taxonomy" id="412755"/>
    <lineage>
        <taxon>unclassified sequences</taxon>
        <taxon>metagenomes</taxon>
        <taxon>ecological metagenomes</taxon>
    </lineage>
</organism>
<evidence type="ECO:0000313" key="1">
    <source>
        <dbReference type="EMBL" id="KKL51487.1"/>
    </source>
</evidence>
<dbReference type="EMBL" id="LAZR01032233">
    <property type="protein sequence ID" value="KKL51487.1"/>
    <property type="molecule type" value="Genomic_DNA"/>
</dbReference>